<organism evidence="2 3">
    <name type="scientific">Nezara viridula</name>
    <name type="common">Southern green stink bug</name>
    <name type="synonym">Cimex viridulus</name>
    <dbReference type="NCBI Taxonomy" id="85310"/>
    <lineage>
        <taxon>Eukaryota</taxon>
        <taxon>Metazoa</taxon>
        <taxon>Ecdysozoa</taxon>
        <taxon>Arthropoda</taxon>
        <taxon>Hexapoda</taxon>
        <taxon>Insecta</taxon>
        <taxon>Pterygota</taxon>
        <taxon>Neoptera</taxon>
        <taxon>Paraneoptera</taxon>
        <taxon>Hemiptera</taxon>
        <taxon>Heteroptera</taxon>
        <taxon>Panheteroptera</taxon>
        <taxon>Pentatomomorpha</taxon>
        <taxon>Pentatomoidea</taxon>
        <taxon>Pentatomidae</taxon>
        <taxon>Pentatominae</taxon>
        <taxon>Nezara</taxon>
    </lineage>
</organism>
<dbReference type="AlphaFoldDB" id="A0A9P0HNR3"/>
<feature type="coiled-coil region" evidence="1">
    <location>
        <begin position="116"/>
        <end position="154"/>
    </location>
</feature>
<proteinExistence type="predicted"/>
<keyword evidence="3" id="KW-1185">Reference proteome</keyword>
<dbReference type="EMBL" id="OV725082">
    <property type="protein sequence ID" value="CAH1405451.1"/>
    <property type="molecule type" value="Genomic_DNA"/>
</dbReference>
<evidence type="ECO:0000313" key="2">
    <source>
        <dbReference type="EMBL" id="CAH1405451.1"/>
    </source>
</evidence>
<evidence type="ECO:0000256" key="1">
    <source>
        <dbReference type="SAM" id="Coils"/>
    </source>
</evidence>
<name>A0A9P0HNR3_NEZVI</name>
<reference evidence="2" key="1">
    <citation type="submission" date="2022-01" db="EMBL/GenBank/DDBJ databases">
        <authorList>
            <person name="King R."/>
        </authorList>
    </citation>
    <scope>NUCLEOTIDE SEQUENCE</scope>
</reference>
<evidence type="ECO:0000313" key="3">
    <source>
        <dbReference type="Proteomes" id="UP001152798"/>
    </source>
</evidence>
<gene>
    <name evidence="2" type="ORF">NEZAVI_LOCUS13665</name>
</gene>
<keyword evidence="1" id="KW-0175">Coiled coil</keyword>
<sequence>MTAIHYHLLPTDSWAEADCTYLKKAKFLKNHQLPGIDEINLSVGFQLADIFFPQAGEGLKKCVGYGKKLEGPKEQLWISPSDQLMGKVVLTEPFPRQEVQAMTHQNILEIGENLEKKFEKARMEEFQEILRRKEEAVRKEMEELLAQRVDETRKEMEDIYRNRLQYAKQQLHLQYKAVIADRDQALCRKADEKIQASLSYLRQSMAEEMELMLKRRTEYNQDLNSFQRTWDANKANENFKKKVNDLKKKWIKILKKARKKCELEKKEVETKLIEQHAIELEKAKEACNDEFLASLRARTCNYRKTICDLLKEIRKKDEEYKKLQEQKECAHVEQYSWCYLVRELLKQYQKLINYALGQKSGKAEYFLSLEKLLNSRIESLTDVDFLQKYIDEKCPVLQEKHIDLSDTVLNLQSLKQIKEEEIEKPYYPCLPVDKLEQRERRKKMEIRNEAIRNIKKTLDDLIGTVIPKLTELPCIDSELWSSGKSEENNVAWPPESKPPGLRIVGNDADPPEQPWNKFAEDRIKSLVQVLNKHPVLKLNIIGNSVL</sequence>
<dbReference type="OrthoDB" id="6625257at2759"/>
<protein>
    <submittedName>
        <fullName evidence="2">Uncharacterized protein</fullName>
    </submittedName>
</protein>
<dbReference type="Proteomes" id="UP001152798">
    <property type="component" value="Chromosome 6"/>
</dbReference>
<accession>A0A9P0HNR3</accession>